<evidence type="ECO:0000313" key="2">
    <source>
        <dbReference type="Proteomes" id="UP000196440"/>
    </source>
</evidence>
<sequence length="62" mass="7654">MLYPSYFKWQARWLPSFTPVTYWCKLLRICSVAAFLQLKLFRVCLYTLNNFRLTLPLNMRWM</sequence>
<comment type="caution">
    <text evidence="1">The sequence shown here is derived from an EMBL/GenBank/DDBJ whole genome shotgun (WGS) entry which is preliminary data.</text>
</comment>
<dbReference type="Proteomes" id="UP000196440">
    <property type="component" value="Unassembled WGS sequence"/>
</dbReference>
<dbReference type="AlphaFoldDB" id="A0A208ZUB0"/>
<reference evidence="1 2" key="1">
    <citation type="submission" date="2017-05" db="EMBL/GenBank/DDBJ databases">
        <title>Whole genome sequencing of Yersinia kristensenii.</title>
        <authorList>
            <person name="Campioni F."/>
        </authorList>
    </citation>
    <scope>NUCLEOTIDE SEQUENCE [LARGE SCALE GENOMIC DNA]</scope>
    <source>
        <strain evidence="1 2">CFSAN060536</strain>
    </source>
</reference>
<name>A0A208ZUB0_YERIN</name>
<proteinExistence type="predicted"/>
<accession>A0A208ZUB0</accession>
<evidence type="ECO:0000313" key="1">
    <source>
        <dbReference type="EMBL" id="OVZ84071.1"/>
    </source>
</evidence>
<dbReference type="EMBL" id="NHOI01000031">
    <property type="protein sequence ID" value="OVZ84071.1"/>
    <property type="molecule type" value="Genomic_DNA"/>
</dbReference>
<protein>
    <submittedName>
        <fullName evidence="1">Uncharacterized protein</fullName>
    </submittedName>
</protein>
<gene>
    <name evidence="1" type="ORF">CBW57_17975</name>
</gene>
<organism evidence="1 2">
    <name type="scientific">Yersinia intermedia</name>
    <dbReference type="NCBI Taxonomy" id="631"/>
    <lineage>
        <taxon>Bacteria</taxon>
        <taxon>Pseudomonadati</taxon>
        <taxon>Pseudomonadota</taxon>
        <taxon>Gammaproteobacteria</taxon>
        <taxon>Enterobacterales</taxon>
        <taxon>Yersiniaceae</taxon>
        <taxon>Yersinia</taxon>
    </lineage>
</organism>